<comment type="similarity">
    <text evidence="1">Belongs to the peptidase C13 family.</text>
</comment>
<evidence type="ECO:0000259" key="3">
    <source>
        <dbReference type="Pfam" id="PF20985"/>
    </source>
</evidence>
<protein>
    <recommendedName>
        <fullName evidence="3">Legumain prodomain domain-containing protein</fullName>
    </recommendedName>
</protein>
<proteinExistence type="inferred from homology"/>
<dbReference type="GO" id="GO:0004197">
    <property type="term" value="F:cysteine-type endopeptidase activity"/>
    <property type="evidence" value="ECO:0007669"/>
    <property type="project" value="TreeGrafter"/>
</dbReference>
<dbReference type="Gene3D" id="1.10.132.130">
    <property type="match status" value="2"/>
</dbReference>
<dbReference type="InterPro" id="IPR046427">
    <property type="entry name" value="Legumain_prodom_sf"/>
</dbReference>
<evidence type="ECO:0000256" key="2">
    <source>
        <dbReference type="SAM" id="Phobius"/>
    </source>
</evidence>
<keyword evidence="2" id="KW-0472">Membrane</keyword>
<name>A0AAV7G856_DENCH</name>
<dbReference type="InterPro" id="IPR001096">
    <property type="entry name" value="Peptidase_C13"/>
</dbReference>
<comment type="caution">
    <text evidence="4">The sequence shown here is derived from an EMBL/GenBank/DDBJ whole genome shotgun (WGS) entry which is preliminary data.</text>
</comment>
<dbReference type="Proteomes" id="UP000775213">
    <property type="component" value="Unassembled WGS sequence"/>
</dbReference>
<reference evidence="4 5" key="1">
    <citation type="journal article" date="2021" name="Hortic Res">
        <title>Chromosome-scale assembly of the Dendrobium chrysotoxum genome enhances the understanding of orchid evolution.</title>
        <authorList>
            <person name="Zhang Y."/>
            <person name="Zhang G.Q."/>
            <person name="Zhang D."/>
            <person name="Liu X.D."/>
            <person name="Xu X.Y."/>
            <person name="Sun W.H."/>
            <person name="Yu X."/>
            <person name="Zhu X."/>
            <person name="Wang Z.W."/>
            <person name="Zhao X."/>
            <person name="Zhong W.Y."/>
            <person name="Chen H."/>
            <person name="Yin W.L."/>
            <person name="Huang T."/>
            <person name="Niu S.C."/>
            <person name="Liu Z.J."/>
        </authorList>
    </citation>
    <scope>NUCLEOTIDE SEQUENCE [LARGE SCALE GENOMIC DNA]</scope>
    <source>
        <strain evidence="4">Lindl</strain>
    </source>
</reference>
<sequence>MLPTPTKNGNELPFIKYADMLSNIFIYKTMMVLPFDFKSSILSLVYLRVKTMTSVDNAYNQGSHGELGINEEKIFLYIGSNPTNDNSTFIEEYNSLPFTPSVVNQRDADLIYYWHKFHNSPDGSSKKLDAQKELLDIMTNCMHVDNSINLIRKLLFGSKKIFEMHCGSLSQYGMKHVSSIANICNVGISNEIMAKVSAKVCSQIPSNIRRMLERYDVNVNNFFVILLGDKKSVSGGSGKVVVSGPNNHLFIFYSDYGSLGVLGILTNPYLYVNDFISVLKKKHAFNFPTKNDVLSNIFIYKIMMVLSFDFMSSILNLVNLGVFLKVFSLKI</sequence>
<evidence type="ECO:0000256" key="1">
    <source>
        <dbReference type="ARBA" id="ARBA00009941"/>
    </source>
</evidence>
<dbReference type="Pfam" id="PF20985">
    <property type="entry name" value="Legum_prodom"/>
    <property type="match status" value="1"/>
</dbReference>
<dbReference type="Gene3D" id="3.40.50.1460">
    <property type="match status" value="1"/>
</dbReference>
<dbReference type="GO" id="GO:0005773">
    <property type="term" value="C:vacuole"/>
    <property type="evidence" value="ECO:0007669"/>
    <property type="project" value="GOC"/>
</dbReference>
<organism evidence="4 5">
    <name type="scientific">Dendrobium chrysotoxum</name>
    <name type="common">Orchid</name>
    <dbReference type="NCBI Taxonomy" id="161865"/>
    <lineage>
        <taxon>Eukaryota</taxon>
        <taxon>Viridiplantae</taxon>
        <taxon>Streptophyta</taxon>
        <taxon>Embryophyta</taxon>
        <taxon>Tracheophyta</taxon>
        <taxon>Spermatophyta</taxon>
        <taxon>Magnoliopsida</taxon>
        <taxon>Liliopsida</taxon>
        <taxon>Asparagales</taxon>
        <taxon>Orchidaceae</taxon>
        <taxon>Epidendroideae</taxon>
        <taxon>Malaxideae</taxon>
        <taxon>Dendrobiinae</taxon>
        <taxon>Dendrobium</taxon>
    </lineage>
</organism>
<evidence type="ECO:0000313" key="5">
    <source>
        <dbReference type="Proteomes" id="UP000775213"/>
    </source>
</evidence>
<keyword evidence="5" id="KW-1185">Reference proteome</keyword>
<dbReference type="CDD" id="cd21115">
    <property type="entry name" value="legumain_C"/>
    <property type="match status" value="1"/>
</dbReference>
<accession>A0AAV7G856</accession>
<dbReference type="GO" id="GO:0051603">
    <property type="term" value="P:proteolysis involved in protein catabolic process"/>
    <property type="evidence" value="ECO:0007669"/>
    <property type="project" value="TreeGrafter"/>
</dbReference>
<gene>
    <name evidence="4" type="ORF">IEQ34_019178</name>
</gene>
<dbReference type="Pfam" id="PF01650">
    <property type="entry name" value="Peptidase_C13"/>
    <property type="match status" value="1"/>
</dbReference>
<dbReference type="PANTHER" id="PTHR12000:SF42">
    <property type="entry name" value="LEGUMAIN"/>
    <property type="match status" value="1"/>
</dbReference>
<feature type="transmembrane region" description="Helical" evidence="2">
    <location>
        <begin position="298"/>
        <end position="324"/>
    </location>
</feature>
<dbReference type="EMBL" id="JAGFBR010000017">
    <property type="protein sequence ID" value="KAH0451879.1"/>
    <property type="molecule type" value="Genomic_DNA"/>
</dbReference>
<dbReference type="GO" id="GO:0006624">
    <property type="term" value="P:vacuolar protein processing"/>
    <property type="evidence" value="ECO:0007669"/>
    <property type="project" value="TreeGrafter"/>
</dbReference>
<keyword evidence="2" id="KW-0812">Transmembrane</keyword>
<dbReference type="PRINTS" id="PR00776">
    <property type="entry name" value="HEMOGLOBNASE"/>
</dbReference>
<dbReference type="InterPro" id="IPR048501">
    <property type="entry name" value="Legum_prodom"/>
</dbReference>
<dbReference type="AlphaFoldDB" id="A0AAV7G856"/>
<evidence type="ECO:0000313" key="4">
    <source>
        <dbReference type="EMBL" id="KAH0451879.1"/>
    </source>
</evidence>
<keyword evidence="2" id="KW-1133">Transmembrane helix</keyword>
<feature type="domain" description="Legumain prodomain" evidence="3">
    <location>
        <begin position="160"/>
        <end position="201"/>
    </location>
</feature>
<dbReference type="PANTHER" id="PTHR12000">
    <property type="entry name" value="HEMOGLOBINASE FAMILY MEMBER"/>
    <property type="match status" value="1"/>
</dbReference>